<dbReference type="InterPro" id="IPR007059">
    <property type="entry name" value="DmsC"/>
</dbReference>
<dbReference type="AlphaFoldDB" id="A0A369MLG6"/>
<accession>A0A369MLG6</accession>
<evidence type="ECO:0008006" key="4">
    <source>
        <dbReference type="Google" id="ProtNLM"/>
    </source>
</evidence>
<feature type="transmembrane region" description="Helical" evidence="1">
    <location>
        <begin position="108"/>
        <end position="129"/>
    </location>
</feature>
<dbReference type="PANTHER" id="PTHR38095">
    <property type="entry name" value="ANAEROBIC DIMETHYL SULFOXIDE REDUCTASE CHAIN YNFH"/>
    <property type="match status" value="1"/>
</dbReference>
<keyword evidence="1" id="KW-0812">Transmembrane</keyword>
<dbReference type="EMBL" id="PPTU01000001">
    <property type="protein sequence ID" value="RDB73305.1"/>
    <property type="molecule type" value="Genomic_DNA"/>
</dbReference>
<sequence length="255" mass="26516">MTMISEFPLFLFTTLGGLAAGAYVAAAIFPDVDRKPKRPWLFPLVCLALLGVGLLGVLGHLGRPERFLLAMSNPSSMIAEEAYWSIAFGALMLVDFVLLLRRGASPRAVRVVAAVAAGALMCIMGWAYFTSYGNPAWAAWQTLPLFVLGDLAMGSALWALMREGAYRSDAFAAAFAALGALVVASIALTAAHFAGLGHDALPFAAAVVLAAAGAAFGLLAWKGRLPGAVAPVLAFVCAFAGVAVARYAFYAASVL</sequence>
<reference evidence="2 3" key="1">
    <citation type="journal article" date="2018" name="Elife">
        <title>Discovery and characterization of a prevalent human gut bacterial enzyme sufficient for the inactivation of a family of plant toxins.</title>
        <authorList>
            <person name="Koppel N."/>
            <person name="Bisanz J.E."/>
            <person name="Pandelia M.E."/>
            <person name="Turnbaugh P.J."/>
            <person name="Balskus E.P."/>
        </authorList>
    </citation>
    <scope>NUCLEOTIDE SEQUENCE [LARGE SCALE GENOMIC DNA]</scope>
    <source>
        <strain evidence="2 3">W1 BHI 6</strain>
    </source>
</reference>
<gene>
    <name evidence="2" type="ORF">C1875_00155</name>
</gene>
<protein>
    <recommendedName>
        <fullName evidence="4">DMSO reductase</fullName>
    </recommendedName>
</protein>
<name>A0A369MLG6_EGGLN</name>
<feature type="transmembrane region" description="Helical" evidence="1">
    <location>
        <begin position="228"/>
        <end position="249"/>
    </location>
</feature>
<feature type="transmembrane region" description="Helical" evidence="1">
    <location>
        <begin position="41"/>
        <end position="62"/>
    </location>
</feature>
<proteinExistence type="predicted"/>
<dbReference type="Proteomes" id="UP000253970">
    <property type="component" value="Unassembled WGS sequence"/>
</dbReference>
<evidence type="ECO:0000313" key="3">
    <source>
        <dbReference type="Proteomes" id="UP000253970"/>
    </source>
</evidence>
<keyword evidence="1" id="KW-0472">Membrane</keyword>
<feature type="transmembrane region" description="Helical" evidence="1">
    <location>
        <begin position="200"/>
        <end position="221"/>
    </location>
</feature>
<evidence type="ECO:0000313" key="2">
    <source>
        <dbReference type="EMBL" id="RDB73305.1"/>
    </source>
</evidence>
<dbReference type="GO" id="GO:0019645">
    <property type="term" value="P:anaerobic electron transport chain"/>
    <property type="evidence" value="ECO:0007669"/>
    <property type="project" value="InterPro"/>
</dbReference>
<dbReference type="GO" id="GO:0009389">
    <property type="term" value="F:dimethyl sulfoxide reductase activity"/>
    <property type="evidence" value="ECO:0007669"/>
    <property type="project" value="TreeGrafter"/>
</dbReference>
<dbReference type="GO" id="GO:0009390">
    <property type="term" value="C:dimethyl sulfoxide reductase complex"/>
    <property type="evidence" value="ECO:0007669"/>
    <property type="project" value="TreeGrafter"/>
</dbReference>
<evidence type="ECO:0000256" key="1">
    <source>
        <dbReference type="SAM" id="Phobius"/>
    </source>
</evidence>
<feature type="transmembrane region" description="Helical" evidence="1">
    <location>
        <begin position="6"/>
        <end position="29"/>
    </location>
</feature>
<organism evidence="2 3">
    <name type="scientific">Eggerthella lenta</name>
    <name type="common">Eubacterium lentum</name>
    <dbReference type="NCBI Taxonomy" id="84112"/>
    <lineage>
        <taxon>Bacteria</taxon>
        <taxon>Bacillati</taxon>
        <taxon>Actinomycetota</taxon>
        <taxon>Coriobacteriia</taxon>
        <taxon>Eggerthellales</taxon>
        <taxon>Eggerthellaceae</taxon>
        <taxon>Eggerthella</taxon>
    </lineage>
</organism>
<dbReference type="GO" id="GO:0005886">
    <property type="term" value="C:plasma membrane"/>
    <property type="evidence" value="ECO:0007669"/>
    <property type="project" value="TreeGrafter"/>
</dbReference>
<keyword evidence="1" id="KW-1133">Transmembrane helix</keyword>
<dbReference type="Gene3D" id="1.20.1630.10">
    <property type="entry name" value="Formate dehydrogenase/DMSO reductase domain"/>
    <property type="match status" value="1"/>
</dbReference>
<dbReference type="PANTHER" id="PTHR38095:SF2">
    <property type="entry name" value="ANAEROBIC DIMETHYL SULFOXIDE REDUCTASE CHAIN C"/>
    <property type="match status" value="1"/>
</dbReference>
<feature type="transmembrane region" description="Helical" evidence="1">
    <location>
        <begin position="141"/>
        <end position="160"/>
    </location>
</feature>
<comment type="caution">
    <text evidence="2">The sequence shown here is derived from an EMBL/GenBank/DDBJ whole genome shotgun (WGS) entry which is preliminary data.</text>
</comment>
<feature type="transmembrane region" description="Helical" evidence="1">
    <location>
        <begin position="172"/>
        <end position="194"/>
    </location>
</feature>
<dbReference type="Pfam" id="PF04976">
    <property type="entry name" value="DmsC"/>
    <property type="match status" value="1"/>
</dbReference>